<protein>
    <recommendedName>
        <fullName evidence="7">Protein sleepless</fullName>
    </recommendedName>
</protein>
<dbReference type="EMBL" id="JAWDGP010002895">
    <property type="protein sequence ID" value="KAK3778859.1"/>
    <property type="molecule type" value="Genomic_DNA"/>
</dbReference>
<gene>
    <name evidence="5" type="ORF">RRG08_013124</name>
</gene>
<feature type="signal peptide" evidence="4">
    <location>
        <begin position="1"/>
        <end position="22"/>
    </location>
</feature>
<keyword evidence="3" id="KW-0472">Membrane</keyword>
<proteinExistence type="predicted"/>
<evidence type="ECO:0000256" key="1">
    <source>
        <dbReference type="ARBA" id="ARBA00022729"/>
    </source>
</evidence>
<sequence>MNKHNFIVAILLLLISLEFCQATWCFICHTDTDSGCGDKFSISTSDSEKRKECQGSCLKRRGKRKRGSVSRTEVQRSCRAYGSEGCYTEHFNDIEQYTCLCNSDFCNGSPHQFQQSFTVIALLPLAVTAVKYLFLR</sequence>
<keyword evidence="6" id="KW-1185">Reference proteome</keyword>
<evidence type="ECO:0000256" key="2">
    <source>
        <dbReference type="ARBA" id="ARBA00023180"/>
    </source>
</evidence>
<keyword evidence="3" id="KW-1133">Transmembrane helix</keyword>
<evidence type="ECO:0008006" key="7">
    <source>
        <dbReference type="Google" id="ProtNLM"/>
    </source>
</evidence>
<reference evidence="5" key="1">
    <citation type="journal article" date="2023" name="G3 (Bethesda)">
        <title>A reference genome for the long-term kleptoplast-retaining sea slug Elysia crispata morphotype clarki.</title>
        <authorList>
            <person name="Eastman K.E."/>
            <person name="Pendleton A.L."/>
            <person name="Shaikh M.A."/>
            <person name="Suttiyut T."/>
            <person name="Ogas R."/>
            <person name="Tomko P."/>
            <person name="Gavelis G."/>
            <person name="Widhalm J.R."/>
            <person name="Wisecaver J.H."/>
        </authorList>
    </citation>
    <scope>NUCLEOTIDE SEQUENCE</scope>
    <source>
        <strain evidence="5">ECLA1</strain>
    </source>
</reference>
<evidence type="ECO:0000256" key="4">
    <source>
        <dbReference type="SAM" id="SignalP"/>
    </source>
</evidence>
<comment type="caution">
    <text evidence="5">The sequence shown here is derived from an EMBL/GenBank/DDBJ whole genome shotgun (WGS) entry which is preliminary data.</text>
</comment>
<name>A0AAE1DQ77_9GAST</name>
<dbReference type="GO" id="GO:0032222">
    <property type="term" value="P:regulation of synaptic transmission, cholinergic"/>
    <property type="evidence" value="ECO:0007669"/>
    <property type="project" value="InterPro"/>
</dbReference>
<evidence type="ECO:0000256" key="3">
    <source>
        <dbReference type="SAM" id="Phobius"/>
    </source>
</evidence>
<organism evidence="5 6">
    <name type="scientific">Elysia crispata</name>
    <name type="common">lettuce slug</name>
    <dbReference type="NCBI Taxonomy" id="231223"/>
    <lineage>
        <taxon>Eukaryota</taxon>
        <taxon>Metazoa</taxon>
        <taxon>Spiralia</taxon>
        <taxon>Lophotrochozoa</taxon>
        <taxon>Mollusca</taxon>
        <taxon>Gastropoda</taxon>
        <taxon>Heterobranchia</taxon>
        <taxon>Euthyneura</taxon>
        <taxon>Panpulmonata</taxon>
        <taxon>Sacoglossa</taxon>
        <taxon>Placobranchoidea</taxon>
        <taxon>Plakobranchidae</taxon>
        <taxon>Elysia</taxon>
    </lineage>
</organism>
<dbReference type="PANTHER" id="PTHR33562">
    <property type="entry name" value="ATILLA, ISOFORM B-RELATED-RELATED"/>
    <property type="match status" value="1"/>
</dbReference>
<dbReference type="PANTHER" id="PTHR33562:SF28">
    <property type="entry name" value="PROTEIN QUIVER"/>
    <property type="match status" value="1"/>
</dbReference>
<accession>A0AAE1DQ77</accession>
<keyword evidence="2" id="KW-0325">Glycoprotein</keyword>
<feature type="transmembrane region" description="Helical" evidence="3">
    <location>
        <begin position="116"/>
        <end position="135"/>
    </location>
</feature>
<feature type="chain" id="PRO_5042001707" description="Protein sleepless" evidence="4">
    <location>
        <begin position="23"/>
        <end position="136"/>
    </location>
</feature>
<keyword evidence="1 4" id="KW-0732">Signal</keyword>
<evidence type="ECO:0000313" key="5">
    <source>
        <dbReference type="EMBL" id="KAK3778859.1"/>
    </source>
</evidence>
<dbReference type="Pfam" id="PF17064">
    <property type="entry name" value="QVR"/>
    <property type="match status" value="1"/>
</dbReference>
<dbReference type="GO" id="GO:0030431">
    <property type="term" value="P:sleep"/>
    <property type="evidence" value="ECO:0007669"/>
    <property type="project" value="InterPro"/>
</dbReference>
<dbReference type="InterPro" id="IPR050975">
    <property type="entry name" value="Sleep_regulator"/>
</dbReference>
<keyword evidence="3" id="KW-0812">Transmembrane</keyword>
<evidence type="ECO:0000313" key="6">
    <source>
        <dbReference type="Proteomes" id="UP001283361"/>
    </source>
</evidence>
<dbReference type="AlphaFoldDB" id="A0AAE1DQ77"/>
<dbReference type="InterPro" id="IPR031424">
    <property type="entry name" value="QVR-like"/>
</dbReference>
<dbReference type="Proteomes" id="UP001283361">
    <property type="component" value="Unassembled WGS sequence"/>
</dbReference>